<feature type="domain" description="RCK C-terminal" evidence="8">
    <location>
        <begin position="197"/>
        <end position="281"/>
    </location>
</feature>
<feature type="transmembrane region" description="Helical" evidence="7">
    <location>
        <begin position="435"/>
        <end position="459"/>
    </location>
</feature>
<evidence type="ECO:0000256" key="1">
    <source>
        <dbReference type="ARBA" id="ARBA00004141"/>
    </source>
</evidence>
<dbReference type="PANTHER" id="PTHR43652">
    <property type="entry name" value="BASIC AMINO ACID ANTIPORTER YFCC-RELATED"/>
    <property type="match status" value="1"/>
</dbReference>
<dbReference type="InterPro" id="IPR036721">
    <property type="entry name" value="RCK_C_sf"/>
</dbReference>
<keyword evidence="3 7" id="KW-0812">Transmembrane</keyword>
<protein>
    <submittedName>
        <fullName evidence="9">SLC13 family permease</fullName>
    </submittedName>
</protein>
<feature type="transmembrane region" description="Helical" evidence="7">
    <location>
        <begin position="57"/>
        <end position="76"/>
    </location>
</feature>
<evidence type="ECO:0000256" key="6">
    <source>
        <dbReference type="ARBA" id="ARBA00023136"/>
    </source>
</evidence>
<feature type="transmembrane region" description="Helical" evidence="7">
    <location>
        <begin position="7"/>
        <end position="24"/>
    </location>
</feature>
<dbReference type="InterPro" id="IPR006037">
    <property type="entry name" value="RCK_C"/>
</dbReference>
<feature type="transmembrane region" description="Helical" evidence="7">
    <location>
        <begin position="471"/>
        <end position="502"/>
    </location>
</feature>
<dbReference type="EMBL" id="CP134146">
    <property type="protein sequence ID" value="WNC69617.1"/>
    <property type="molecule type" value="Genomic_DNA"/>
</dbReference>
<keyword evidence="2" id="KW-0813">Transport</keyword>
<dbReference type="RefSeq" id="WP_348388760.1">
    <property type="nucleotide sequence ID" value="NZ_CP134146.1"/>
</dbReference>
<evidence type="ECO:0000256" key="3">
    <source>
        <dbReference type="ARBA" id="ARBA00022692"/>
    </source>
</evidence>
<dbReference type="SUPFAM" id="SSF116726">
    <property type="entry name" value="TrkA C-terminal domain-like"/>
    <property type="match status" value="2"/>
</dbReference>
<keyword evidence="4" id="KW-0677">Repeat</keyword>
<feature type="transmembrane region" description="Helical" evidence="7">
    <location>
        <begin position="96"/>
        <end position="119"/>
    </location>
</feature>
<dbReference type="Proteomes" id="UP001248581">
    <property type="component" value="Chromosome"/>
</dbReference>
<dbReference type="Pfam" id="PF03600">
    <property type="entry name" value="CitMHS"/>
    <property type="match status" value="1"/>
</dbReference>
<feature type="transmembrane region" description="Helical" evidence="7">
    <location>
        <begin position="409"/>
        <end position="428"/>
    </location>
</feature>
<dbReference type="PROSITE" id="PS51202">
    <property type="entry name" value="RCK_C"/>
    <property type="match status" value="2"/>
</dbReference>
<keyword evidence="10" id="KW-1185">Reference proteome</keyword>
<evidence type="ECO:0000256" key="5">
    <source>
        <dbReference type="ARBA" id="ARBA00022989"/>
    </source>
</evidence>
<reference evidence="10" key="1">
    <citation type="submission" date="2023-09" db="EMBL/GenBank/DDBJ databases">
        <authorList>
            <person name="Li S."/>
            <person name="Li X."/>
            <person name="Zhang C."/>
            <person name="Zhao Z."/>
        </authorList>
    </citation>
    <scope>NUCLEOTIDE SEQUENCE [LARGE SCALE GENOMIC DNA]</scope>
    <source>
        <strain evidence="10">SQ345</strain>
    </source>
</reference>
<evidence type="ECO:0000313" key="9">
    <source>
        <dbReference type="EMBL" id="WNC69617.1"/>
    </source>
</evidence>
<feature type="transmembrane region" description="Helical" evidence="7">
    <location>
        <begin position="554"/>
        <end position="574"/>
    </location>
</feature>
<proteinExistence type="predicted"/>
<keyword evidence="6 7" id="KW-0472">Membrane</keyword>
<sequence>MLSIDQWMMLAIFAGTLIGLVKYQNSPERVFAAATMACLTLSFVTTEQIFNNAINPGLLTLILLINCSFAFERTSFLRLLASRLITKSVPASYAKTLLTTAFASAILNNTAVVATLISPIKNNKFINPGRLLLPLSYAAILGGTLTLVGTSTNLIVNSMLIERGLPGLKFFDFTLVGLAAMCACLLVLFIRIRALPKTAADPKDDKHYFVEAEVMPESKLIGLSIEDNGLRSMDSLFLIEIIRHGHLISPVTPEEYIQPGDKLIFTGDISKVFVLQQFDGLQLFAEQDGLLRDNLTEVLIKPGSAIIGMNLKQAGFRARFDAAVVAIRREGSTLSGKLGDLVIQSGDFLVLAVGNDFSSRTNLTKNFFILTGVEPEDMLSGWRDKFTLFGFIGAISISVLFDASLLKCLMFYMAALFAFNCLSINEIKRRFPLEIWLIVVSALTLATALEGTGMSQVIADVVHGFLQDKSVMIAFVAVFLITLLLTEAITNNAAAALIFPIAYNIAIGLDANPLPFIMAVAFGASGSFMSPYGYQTNVMVYNAGNYRLKDFVKVGLPISITYSAVVLYMIPLIFPFK</sequence>
<dbReference type="InterPro" id="IPR004680">
    <property type="entry name" value="Cit_transptr-like_dom"/>
</dbReference>
<evidence type="ECO:0000313" key="10">
    <source>
        <dbReference type="Proteomes" id="UP001248581"/>
    </source>
</evidence>
<dbReference type="InterPro" id="IPR051679">
    <property type="entry name" value="DASS-Related_Transporters"/>
</dbReference>
<evidence type="ECO:0000256" key="7">
    <source>
        <dbReference type="SAM" id="Phobius"/>
    </source>
</evidence>
<feature type="transmembrane region" description="Helical" evidence="7">
    <location>
        <begin position="131"/>
        <end position="150"/>
    </location>
</feature>
<comment type="subcellular location">
    <subcellularLocation>
        <location evidence="1">Membrane</location>
        <topology evidence="1">Multi-pass membrane protein</topology>
    </subcellularLocation>
</comment>
<evidence type="ECO:0000256" key="4">
    <source>
        <dbReference type="ARBA" id="ARBA00022737"/>
    </source>
</evidence>
<dbReference type="Gene3D" id="3.30.70.1450">
    <property type="entry name" value="Regulator of K+ conductance, C-terminal domain"/>
    <property type="match status" value="2"/>
</dbReference>
<dbReference type="PANTHER" id="PTHR43652:SF2">
    <property type="entry name" value="BASIC AMINO ACID ANTIPORTER YFCC-RELATED"/>
    <property type="match status" value="1"/>
</dbReference>
<keyword evidence="5 7" id="KW-1133">Transmembrane helix</keyword>
<organism evidence="9 10">
    <name type="scientific">Thalassotalea nanhaiensis</name>
    <dbReference type="NCBI Taxonomy" id="3065648"/>
    <lineage>
        <taxon>Bacteria</taxon>
        <taxon>Pseudomonadati</taxon>
        <taxon>Pseudomonadota</taxon>
        <taxon>Gammaproteobacteria</taxon>
        <taxon>Alteromonadales</taxon>
        <taxon>Colwelliaceae</taxon>
        <taxon>Thalassotalea</taxon>
    </lineage>
</organism>
<dbReference type="Pfam" id="PF02080">
    <property type="entry name" value="TrkA_C"/>
    <property type="match status" value="2"/>
</dbReference>
<name>A0ABY9TLC1_9GAMM</name>
<gene>
    <name evidence="9" type="ORF">RI845_05575</name>
</gene>
<feature type="domain" description="RCK C-terminal" evidence="8">
    <location>
        <begin position="283"/>
        <end position="367"/>
    </location>
</feature>
<evidence type="ECO:0000256" key="2">
    <source>
        <dbReference type="ARBA" id="ARBA00022448"/>
    </source>
</evidence>
<feature type="transmembrane region" description="Helical" evidence="7">
    <location>
        <begin position="386"/>
        <end position="403"/>
    </location>
</feature>
<evidence type="ECO:0000259" key="8">
    <source>
        <dbReference type="PROSITE" id="PS51202"/>
    </source>
</evidence>
<feature type="transmembrane region" description="Helical" evidence="7">
    <location>
        <begin position="170"/>
        <end position="190"/>
    </location>
</feature>
<accession>A0ABY9TLC1</accession>